<dbReference type="Proteomes" id="UP001223586">
    <property type="component" value="Unassembled WGS sequence"/>
</dbReference>
<dbReference type="EC" id="3.5.3.26" evidence="2"/>
<dbReference type="InterPro" id="IPR017627">
    <property type="entry name" value="UGHY"/>
</dbReference>
<evidence type="ECO:0000313" key="2">
    <source>
        <dbReference type="EMBL" id="MDQ0175410.1"/>
    </source>
</evidence>
<reference evidence="2 3" key="1">
    <citation type="submission" date="2023-07" db="EMBL/GenBank/DDBJ databases">
        <title>Genomic Encyclopedia of Type Strains, Phase IV (KMG-IV): sequencing the most valuable type-strain genomes for metagenomic binning, comparative biology and taxonomic classification.</title>
        <authorList>
            <person name="Goeker M."/>
        </authorList>
    </citation>
    <scope>NUCLEOTIDE SEQUENCE [LARGE SCALE GENOMIC DNA]</scope>
    <source>
        <strain evidence="2 3">DSM 23837</strain>
    </source>
</reference>
<dbReference type="Gene3D" id="2.60.120.10">
    <property type="entry name" value="Jelly Rolls"/>
    <property type="match status" value="2"/>
</dbReference>
<dbReference type="PANTHER" id="PTHR34571">
    <property type="entry name" value="(S)-UREIDOGLYCINE AMINOHYDROLASE"/>
    <property type="match status" value="1"/>
</dbReference>
<dbReference type="PANTHER" id="PTHR34571:SF1">
    <property type="entry name" value="(S)-UREIDOGLYCINE AMINOHYDROLASE"/>
    <property type="match status" value="1"/>
</dbReference>
<evidence type="ECO:0000313" key="3">
    <source>
        <dbReference type="Proteomes" id="UP001223586"/>
    </source>
</evidence>
<sequence>MGYPKDLLTSRSIIKRGNYALIPQEGLVNNVIPGFEECTISILASPRLGAHFVDYIVTMHEGGKNEKGYGEEGVQTFVYCIEGKVKASTSKESFTLEEGGYLYCPPGEKMYLENLQKEDTRLFLYKQKHQPLEGHAPWVVSQNVNDLEWVEYDDMANVHIKDLLPTDIAFDMNFHILSFEPGGCHPFIETHYQEHGAYMLSGLGVYNLDNEWVPIKKGDYLYMGAYVPQATYASGREPFSYVYSKDCNRDAKL</sequence>
<dbReference type="InterPro" id="IPR014710">
    <property type="entry name" value="RmlC-like_jellyroll"/>
</dbReference>
<keyword evidence="2" id="KW-0378">Hydrolase</keyword>
<dbReference type="InterPro" id="IPR044704">
    <property type="entry name" value="UGlyAH_cupin_N"/>
</dbReference>
<dbReference type="InterPro" id="IPR013096">
    <property type="entry name" value="Cupin_2"/>
</dbReference>
<dbReference type="InterPro" id="IPR044697">
    <property type="entry name" value="UGlyAH_cupin_C"/>
</dbReference>
<proteinExistence type="predicted"/>
<dbReference type="SUPFAM" id="SSF51182">
    <property type="entry name" value="RmlC-like cupins"/>
    <property type="match status" value="1"/>
</dbReference>
<feature type="domain" description="Cupin type-2" evidence="1">
    <location>
        <begin position="177"/>
        <end position="242"/>
    </location>
</feature>
<accession>A0ABT9WRN2</accession>
<dbReference type="CDD" id="cd02212">
    <property type="entry name" value="cupin_UGlyAH_C"/>
    <property type="match status" value="1"/>
</dbReference>
<keyword evidence="3" id="KW-1185">Reference proteome</keyword>
<dbReference type="InterPro" id="IPR011051">
    <property type="entry name" value="RmlC_Cupin_sf"/>
</dbReference>
<organism evidence="2 3">
    <name type="scientific">Bacillus chungangensis</name>
    <dbReference type="NCBI Taxonomy" id="587633"/>
    <lineage>
        <taxon>Bacteria</taxon>
        <taxon>Bacillati</taxon>
        <taxon>Bacillota</taxon>
        <taxon>Bacilli</taxon>
        <taxon>Bacillales</taxon>
        <taxon>Bacillaceae</taxon>
        <taxon>Bacillus</taxon>
    </lineage>
</organism>
<dbReference type="Pfam" id="PF07883">
    <property type="entry name" value="Cupin_2"/>
    <property type="match status" value="1"/>
</dbReference>
<dbReference type="GO" id="GO:0071522">
    <property type="term" value="F:ureidoglycine aminohydrolase activity"/>
    <property type="evidence" value="ECO:0007669"/>
    <property type="project" value="UniProtKB-EC"/>
</dbReference>
<name>A0ABT9WRN2_9BACI</name>
<dbReference type="CDD" id="cd02211">
    <property type="entry name" value="cupin_UGlyAH_N"/>
    <property type="match status" value="1"/>
</dbReference>
<gene>
    <name evidence="2" type="ORF">J2S08_001244</name>
</gene>
<dbReference type="NCBIfam" id="TIGR03214">
    <property type="entry name" value="ura-cupin"/>
    <property type="match status" value="1"/>
</dbReference>
<comment type="caution">
    <text evidence="2">The sequence shown here is derived from an EMBL/GenBank/DDBJ whole genome shotgun (WGS) entry which is preliminary data.</text>
</comment>
<evidence type="ECO:0000259" key="1">
    <source>
        <dbReference type="Pfam" id="PF07883"/>
    </source>
</evidence>
<protein>
    <submittedName>
        <fullName evidence="2">(S)-ureidoglycine aminohydrolase</fullName>
        <ecNumber evidence="2">3.5.3.26</ecNumber>
    </submittedName>
</protein>
<dbReference type="EMBL" id="JAUSTT010000006">
    <property type="protein sequence ID" value="MDQ0175410.1"/>
    <property type="molecule type" value="Genomic_DNA"/>
</dbReference>
<dbReference type="RefSeq" id="WP_307227713.1">
    <property type="nucleotide sequence ID" value="NZ_JAUSTT010000006.1"/>
</dbReference>